<dbReference type="AlphaFoldDB" id="X1SMG3"/>
<feature type="non-terminal residue" evidence="1">
    <location>
        <position position="54"/>
    </location>
</feature>
<proteinExistence type="predicted"/>
<comment type="caution">
    <text evidence="1">The sequence shown here is derived from an EMBL/GenBank/DDBJ whole genome shotgun (WGS) entry which is preliminary data.</text>
</comment>
<protein>
    <submittedName>
        <fullName evidence="1">Uncharacterized protein</fullName>
    </submittedName>
</protein>
<organism evidence="1">
    <name type="scientific">marine sediment metagenome</name>
    <dbReference type="NCBI Taxonomy" id="412755"/>
    <lineage>
        <taxon>unclassified sequences</taxon>
        <taxon>metagenomes</taxon>
        <taxon>ecological metagenomes</taxon>
    </lineage>
</organism>
<sequence>MFKRSFVVTRQTTKDLEETREEFESYRQQSRERYEKLVVQHHQEVLKLKGRRPR</sequence>
<reference evidence="1" key="1">
    <citation type="journal article" date="2014" name="Front. Microbiol.">
        <title>High frequency of phylogenetically diverse reductive dehalogenase-homologous genes in deep subseafloor sedimentary metagenomes.</title>
        <authorList>
            <person name="Kawai M."/>
            <person name="Futagami T."/>
            <person name="Toyoda A."/>
            <person name="Takaki Y."/>
            <person name="Nishi S."/>
            <person name="Hori S."/>
            <person name="Arai W."/>
            <person name="Tsubouchi T."/>
            <person name="Morono Y."/>
            <person name="Uchiyama I."/>
            <person name="Ito T."/>
            <person name="Fujiyama A."/>
            <person name="Inagaki F."/>
            <person name="Takami H."/>
        </authorList>
    </citation>
    <scope>NUCLEOTIDE SEQUENCE</scope>
    <source>
        <strain evidence="1">Expedition CK06-06</strain>
    </source>
</reference>
<evidence type="ECO:0000313" key="1">
    <source>
        <dbReference type="EMBL" id="GAI68959.1"/>
    </source>
</evidence>
<gene>
    <name evidence="1" type="ORF">S06H3_66568</name>
</gene>
<dbReference type="EMBL" id="BARV01045446">
    <property type="protein sequence ID" value="GAI68959.1"/>
    <property type="molecule type" value="Genomic_DNA"/>
</dbReference>
<accession>X1SMG3</accession>
<name>X1SMG3_9ZZZZ</name>